<dbReference type="AlphaFoldDB" id="A0A0L9UV27"/>
<evidence type="ECO:0000313" key="1">
    <source>
        <dbReference type="EMBL" id="KOM46394.1"/>
    </source>
</evidence>
<dbReference type="EMBL" id="CM003377">
    <property type="protein sequence ID" value="KOM46394.1"/>
    <property type="molecule type" value="Genomic_DNA"/>
</dbReference>
<dbReference type="Proteomes" id="UP000053144">
    <property type="component" value="Chromosome 7"/>
</dbReference>
<organism evidence="1 2">
    <name type="scientific">Phaseolus angularis</name>
    <name type="common">Azuki bean</name>
    <name type="synonym">Vigna angularis</name>
    <dbReference type="NCBI Taxonomy" id="3914"/>
    <lineage>
        <taxon>Eukaryota</taxon>
        <taxon>Viridiplantae</taxon>
        <taxon>Streptophyta</taxon>
        <taxon>Embryophyta</taxon>
        <taxon>Tracheophyta</taxon>
        <taxon>Spermatophyta</taxon>
        <taxon>Magnoliopsida</taxon>
        <taxon>eudicotyledons</taxon>
        <taxon>Gunneridae</taxon>
        <taxon>Pentapetalae</taxon>
        <taxon>rosids</taxon>
        <taxon>fabids</taxon>
        <taxon>Fabales</taxon>
        <taxon>Fabaceae</taxon>
        <taxon>Papilionoideae</taxon>
        <taxon>50 kb inversion clade</taxon>
        <taxon>NPAAA clade</taxon>
        <taxon>indigoferoid/millettioid clade</taxon>
        <taxon>Phaseoleae</taxon>
        <taxon>Vigna</taxon>
    </lineage>
</organism>
<evidence type="ECO:0000313" key="2">
    <source>
        <dbReference type="Proteomes" id="UP000053144"/>
    </source>
</evidence>
<dbReference type="PANTHER" id="PTHR33132">
    <property type="entry name" value="OSJNBB0118P14.9 PROTEIN"/>
    <property type="match status" value="1"/>
</dbReference>
<protein>
    <submittedName>
        <fullName evidence="1">Uncharacterized protein</fullName>
    </submittedName>
</protein>
<reference evidence="2" key="1">
    <citation type="journal article" date="2015" name="Proc. Natl. Acad. Sci. U.S.A.">
        <title>Genome sequencing of adzuki bean (Vigna angularis) provides insight into high starch and low fat accumulation and domestication.</title>
        <authorList>
            <person name="Yang K."/>
            <person name="Tian Z."/>
            <person name="Chen C."/>
            <person name="Luo L."/>
            <person name="Zhao B."/>
            <person name="Wang Z."/>
            <person name="Yu L."/>
            <person name="Li Y."/>
            <person name="Sun Y."/>
            <person name="Li W."/>
            <person name="Chen Y."/>
            <person name="Li Y."/>
            <person name="Zhang Y."/>
            <person name="Ai D."/>
            <person name="Zhao J."/>
            <person name="Shang C."/>
            <person name="Ma Y."/>
            <person name="Wu B."/>
            <person name="Wang M."/>
            <person name="Gao L."/>
            <person name="Sun D."/>
            <person name="Zhang P."/>
            <person name="Guo F."/>
            <person name="Wang W."/>
            <person name="Li Y."/>
            <person name="Wang J."/>
            <person name="Varshney R.K."/>
            <person name="Wang J."/>
            <person name="Ling H.Q."/>
            <person name="Wan P."/>
        </authorList>
    </citation>
    <scope>NUCLEOTIDE SEQUENCE</scope>
    <source>
        <strain evidence="2">cv. Jingnong 6</strain>
    </source>
</reference>
<dbReference type="Gramene" id="KOM46394">
    <property type="protein sequence ID" value="KOM46394"/>
    <property type="gene ID" value="LR48_Vigan07g009800"/>
</dbReference>
<accession>A0A0L9UV27</accession>
<sequence>MEGKVMEKENCIKVKHVNGTEVEIPGLKVNESDSPTSECALKRSCSEKRDCLCSPTTHAGSFRCRHHRAAMRHTNSALSARDFKPSLQPQ</sequence>
<name>A0A0L9UV27_PHAAN</name>
<proteinExistence type="predicted"/>
<gene>
    <name evidence="1" type="ORF">LR48_Vigan07g009800</name>
</gene>
<dbReference type="PANTHER" id="PTHR33132:SF142">
    <property type="entry name" value="SERINE-RICH PROTEIN-LIKE PROTEIN"/>
    <property type="match status" value="1"/>
</dbReference>